<organism evidence="3 4">
    <name type="scientific">Halomicrobium zhouii</name>
    <dbReference type="NCBI Taxonomy" id="767519"/>
    <lineage>
        <taxon>Archaea</taxon>
        <taxon>Methanobacteriati</taxon>
        <taxon>Methanobacteriota</taxon>
        <taxon>Stenosarchaea group</taxon>
        <taxon>Halobacteria</taxon>
        <taxon>Halobacteriales</taxon>
        <taxon>Haloarculaceae</taxon>
        <taxon>Halomicrobium</taxon>
    </lineage>
</organism>
<evidence type="ECO:0000313" key="4">
    <source>
        <dbReference type="Proteomes" id="UP000199062"/>
    </source>
</evidence>
<gene>
    <name evidence="3" type="ORF">SAMN05216559_1286</name>
</gene>
<dbReference type="Proteomes" id="UP000199062">
    <property type="component" value="Unassembled WGS sequence"/>
</dbReference>
<sequence>MSDDDVAREDVDREFEQAVQMLDDARKAHEVGISKSTVVNRLYYCCFHAAQAALYARGFDPQSHGAVQTLLGRELIKPGVVEREHGRFLNDVETYRRRADYGSGTVDRDADELVRRTSAFLDAMRSVAGDASE</sequence>
<dbReference type="EMBL" id="FOZK01000001">
    <property type="protein sequence ID" value="SFR93389.1"/>
    <property type="molecule type" value="Genomic_DNA"/>
</dbReference>
<dbReference type="Pfam" id="PF05168">
    <property type="entry name" value="HEPN"/>
    <property type="match status" value="1"/>
</dbReference>
<dbReference type="PANTHER" id="PTHR36565:SF1">
    <property type="entry name" value="UPF0332 PROTEIN TM_1000"/>
    <property type="match status" value="1"/>
</dbReference>
<accession>A0A1I6KQ64</accession>
<dbReference type="InterPro" id="IPR052226">
    <property type="entry name" value="UPF0332_toxin"/>
</dbReference>
<dbReference type="AlphaFoldDB" id="A0A1I6KQ64"/>
<evidence type="ECO:0000313" key="3">
    <source>
        <dbReference type="EMBL" id="SFR93389.1"/>
    </source>
</evidence>
<keyword evidence="4" id="KW-1185">Reference proteome</keyword>
<comment type="similarity">
    <text evidence="1">Belongs to the UPF0332 family.</text>
</comment>
<dbReference type="PANTHER" id="PTHR36565">
    <property type="entry name" value="UPF0332 PROTEIN TM_1000"/>
    <property type="match status" value="1"/>
</dbReference>
<dbReference type="STRING" id="767519.SAMN05216559_1286"/>
<dbReference type="RefSeq" id="WP_089814960.1">
    <property type="nucleotide sequence ID" value="NZ_FOZK01000001.1"/>
</dbReference>
<protein>
    <submittedName>
        <fullName evidence="3">Uncharacterized protein, contains HEPN domain, UPF0332 family</fullName>
    </submittedName>
</protein>
<evidence type="ECO:0000256" key="1">
    <source>
        <dbReference type="ARBA" id="ARBA00038248"/>
    </source>
</evidence>
<name>A0A1I6KQ64_9EURY</name>
<dbReference type="OrthoDB" id="263873at2157"/>
<feature type="domain" description="HEPN" evidence="2">
    <location>
        <begin position="15"/>
        <end position="125"/>
    </location>
</feature>
<dbReference type="InterPro" id="IPR007842">
    <property type="entry name" value="HEPN_dom"/>
</dbReference>
<reference evidence="3 4" key="1">
    <citation type="submission" date="2016-10" db="EMBL/GenBank/DDBJ databases">
        <authorList>
            <person name="de Groot N.N."/>
        </authorList>
    </citation>
    <scope>NUCLEOTIDE SEQUENCE [LARGE SCALE GENOMIC DNA]</scope>
    <source>
        <strain evidence="3 4">CGMCC 1.10457</strain>
    </source>
</reference>
<evidence type="ECO:0000259" key="2">
    <source>
        <dbReference type="Pfam" id="PF05168"/>
    </source>
</evidence>
<proteinExistence type="inferred from homology"/>
<dbReference type="Gene3D" id="1.20.120.330">
    <property type="entry name" value="Nucleotidyltransferases domain 2"/>
    <property type="match status" value="1"/>
</dbReference>